<protein>
    <submittedName>
        <fullName evidence="1">Uncharacterized protein</fullName>
    </submittedName>
</protein>
<dbReference type="AlphaFoldDB" id="A0A7R9HLV8"/>
<proteinExistence type="predicted"/>
<name>A0A7R9HLV8_9NEOP</name>
<gene>
    <name evidence="1" type="ORF">TMSB3V08_LOCUS4502</name>
</gene>
<accession>A0A7R9HLV8</accession>
<evidence type="ECO:0000313" key="1">
    <source>
        <dbReference type="EMBL" id="CAD7427670.1"/>
    </source>
</evidence>
<reference evidence="1" key="1">
    <citation type="submission" date="2020-11" db="EMBL/GenBank/DDBJ databases">
        <authorList>
            <person name="Tran Van P."/>
        </authorList>
    </citation>
    <scope>NUCLEOTIDE SEQUENCE</scope>
</reference>
<dbReference type="EMBL" id="OB793515">
    <property type="protein sequence ID" value="CAD7427670.1"/>
    <property type="molecule type" value="Genomic_DNA"/>
</dbReference>
<organism evidence="1">
    <name type="scientific">Timema monikensis</name>
    <dbReference type="NCBI Taxonomy" id="170555"/>
    <lineage>
        <taxon>Eukaryota</taxon>
        <taxon>Metazoa</taxon>
        <taxon>Ecdysozoa</taxon>
        <taxon>Arthropoda</taxon>
        <taxon>Hexapoda</taxon>
        <taxon>Insecta</taxon>
        <taxon>Pterygota</taxon>
        <taxon>Neoptera</taxon>
        <taxon>Polyneoptera</taxon>
        <taxon>Phasmatodea</taxon>
        <taxon>Timematodea</taxon>
        <taxon>Timematoidea</taxon>
        <taxon>Timematidae</taxon>
        <taxon>Timema</taxon>
    </lineage>
</organism>
<sequence>MAVTQELEDSTKYVHRPIARPQEIWFSLKDAEKNSDRLFNIINNQVLDFDHLKIIKKMTYLNNLIILKNSLIFLNDLKI</sequence>